<comment type="cofactor">
    <cofactor evidence="1">
        <name>a divalent metal cation</name>
        <dbReference type="ChEBI" id="CHEBI:60240"/>
    </cofactor>
</comment>
<evidence type="ECO:0000256" key="1">
    <source>
        <dbReference type="ARBA" id="ARBA00001968"/>
    </source>
</evidence>
<evidence type="ECO:0000256" key="2">
    <source>
        <dbReference type="ARBA" id="ARBA00022723"/>
    </source>
</evidence>
<dbReference type="PANTHER" id="PTHR47906:SF8">
    <property type="entry name" value="MYB_SANT-LIKE DOMAIN-CONTAINING PROTEIN"/>
    <property type="match status" value="1"/>
</dbReference>
<keyword evidence="6" id="KW-1185">Reference proteome</keyword>
<evidence type="ECO:0000313" key="6">
    <source>
        <dbReference type="Proteomes" id="UP001231189"/>
    </source>
</evidence>
<evidence type="ECO:0000313" key="5">
    <source>
        <dbReference type="EMBL" id="KAK1693744.1"/>
    </source>
</evidence>
<keyword evidence="2" id="KW-0479">Metal-binding</keyword>
<dbReference type="PANTHER" id="PTHR47906">
    <property type="entry name" value="OSJNBB0050O03.9 PROTEIN-RELATED"/>
    <property type="match status" value="1"/>
</dbReference>
<evidence type="ECO:0000259" key="4">
    <source>
        <dbReference type="Pfam" id="PF13359"/>
    </source>
</evidence>
<name>A0AAD8TX82_LOLMU</name>
<dbReference type="GO" id="GO:0046872">
    <property type="term" value="F:metal ion binding"/>
    <property type="evidence" value="ECO:0007669"/>
    <property type="project" value="UniProtKB-KW"/>
</dbReference>
<sequence length="583" mass="65926">MFLYMVGQHHTNSSVGFWFWRSSETVSRYFNIVLRAIGELARDLIYIRSTDTHTKITSSPNRFYPYFEGCIGALDGTHVKACVPAHMVDKFRGRKSYPSQNVLAVVDFDLRFTYVLAGWEGSAHDSLVLKDALTRPAGLKIPEGKFFLADAGYAARPGILPPYRGVRYHLNEFAGSRDPTTPQELFNHRHSSLRTTVERAFAALKSRFKILAQRPFIPLKSQIKVVVACCALHNWILEDGPDEYVVDEATCTNLQIMGKHNLVVKSEEDCNSRDKYITWTDEATKFMLDWYIDLRRDKPATFKFKKQHHLQCADALNGKFSLGATQNQVDRHYRSYKEKWSWVRRAMNNSGNGFEASTCKFTLFESEKQHLSKTAINYLTRPIRFFHELEELFSDQSQADGSLAIDQTTVNVDDGNDDNEDVVEHEGCTIPVDSDEADSDIIGRLSPKVELDGNPLNKKRKRVASSPSKNSTKAKANNKGKVSNDDIAASIKKLADSLASPIIPVQPMPPADPYANLWKRINSLTITAKDKLEIASHLSKPDQDIFRSYLNYADDAVLQQWVISYFETKFHNDVHDGGSAAAH</sequence>
<organism evidence="5 6">
    <name type="scientific">Lolium multiflorum</name>
    <name type="common">Italian ryegrass</name>
    <name type="synonym">Lolium perenne subsp. multiflorum</name>
    <dbReference type="NCBI Taxonomy" id="4521"/>
    <lineage>
        <taxon>Eukaryota</taxon>
        <taxon>Viridiplantae</taxon>
        <taxon>Streptophyta</taxon>
        <taxon>Embryophyta</taxon>
        <taxon>Tracheophyta</taxon>
        <taxon>Spermatophyta</taxon>
        <taxon>Magnoliopsida</taxon>
        <taxon>Liliopsida</taxon>
        <taxon>Poales</taxon>
        <taxon>Poaceae</taxon>
        <taxon>BOP clade</taxon>
        <taxon>Pooideae</taxon>
        <taxon>Poodae</taxon>
        <taxon>Poeae</taxon>
        <taxon>Poeae Chloroplast Group 2 (Poeae type)</taxon>
        <taxon>Loliodinae</taxon>
        <taxon>Loliinae</taxon>
        <taxon>Lolium</taxon>
    </lineage>
</organism>
<reference evidence="5" key="1">
    <citation type="submission" date="2023-07" db="EMBL/GenBank/DDBJ databases">
        <title>A chromosome-level genome assembly of Lolium multiflorum.</title>
        <authorList>
            <person name="Chen Y."/>
            <person name="Copetti D."/>
            <person name="Kolliker R."/>
            <person name="Studer B."/>
        </authorList>
    </citation>
    <scope>NUCLEOTIDE SEQUENCE</scope>
    <source>
        <strain evidence="5">02402/16</strain>
        <tissue evidence="5">Leaf</tissue>
    </source>
</reference>
<gene>
    <name evidence="5" type="ORF">QYE76_010441</name>
</gene>
<dbReference type="EMBL" id="JAUUTY010000001">
    <property type="protein sequence ID" value="KAK1693744.1"/>
    <property type="molecule type" value="Genomic_DNA"/>
</dbReference>
<feature type="compositionally biased region" description="Low complexity" evidence="3">
    <location>
        <begin position="464"/>
        <end position="479"/>
    </location>
</feature>
<evidence type="ECO:0000256" key="3">
    <source>
        <dbReference type="SAM" id="MobiDB-lite"/>
    </source>
</evidence>
<feature type="region of interest" description="Disordered" evidence="3">
    <location>
        <begin position="446"/>
        <end position="482"/>
    </location>
</feature>
<accession>A0AAD8TX82</accession>
<comment type="caution">
    <text evidence="5">The sequence shown here is derived from an EMBL/GenBank/DDBJ whole genome shotgun (WGS) entry which is preliminary data.</text>
</comment>
<protein>
    <recommendedName>
        <fullName evidence="4">DDE Tnp4 domain-containing protein</fullName>
    </recommendedName>
</protein>
<dbReference type="AlphaFoldDB" id="A0AAD8TX82"/>
<proteinExistence type="predicted"/>
<dbReference type="Pfam" id="PF13359">
    <property type="entry name" value="DDE_Tnp_4"/>
    <property type="match status" value="1"/>
</dbReference>
<dbReference type="InterPro" id="IPR027806">
    <property type="entry name" value="HARBI1_dom"/>
</dbReference>
<dbReference type="Proteomes" id="UP001231189">
    <property type="component" value="Unassembled WGS sequence"/>
</dbReference>
<feature type="domain" description="DDE Tnp4" evidence="4">
    <location>
        <begin position="74"/>
        <end position="234"/>
    </location>
</feature>